<comment type="caution">
    <text evidence="1">The sequence shown here is derived from an EMBL/GenBank/DDBJ whole genome shotgun (WGS) entry which is preliminary data.</text>
</comment>
<proteinExistence type="predicted"/>
<evidence type="ECO:0000313" key="1">
    <source>
        <dbReference type="EMBL" id="MFC7613320.1"/>
    </source>
</evidence>
<organism evidence="1 2">
    <name type="scientific">Actinokineospora soli</name>
    <dbReference type="NCBI Taxonomy" id="1048753"/>
    <lineage>
        <taxon>Bacteria</taxon>
        <taxon>Bacillati</taxon>
        <taxon>Actinomycetota</taxon>
        <taxon>Actinomycetes</taxon>
        <taxon>Pseudonocardiales</taxon>
        <taxon>Pseudonocardiaceae</taxon>
        <taxon>Actinokineospora</taxon>
    </lineage>
</organism>
<protein>
    <submittedName>
        <fullName evidence="1">Uncharacterized protein</fullName>
    </submittedName>
</protein>
<evidence type="ECO:0000313" key="2">
    <source>
        <dbReference type="Proteomes" id="UP001596512"/>
    </source>
</evidence>
<keyword evidence="2" id="KW-1185">Reference proteome</keyword>
<dbReference type="EMBL" id="JBHTEY010000004">
    <property type="protein sequence ID" value="MFC7613320.1"/>
    <property type="molecule type" value="Genomic_DNA"/>
</dbReference>
<reference evidence="2" key="1">
    <citation type="journal article" date="2019" name="Int. J. Syst. Evol. Microbiol.">
        <title>The Global Catalogue of Microorganisms (GCM) 10K type strain sequencing project: providing services to taxonomists for standard genome sequencing and annotation.</title>
        <authorList>
            <consortium name="The Broad Institute Genomics Platform"/>
            <consortium name="The Broad Institute Genome Sequencing Center for Infectious Disease"/>
            <person name="Wu L."/>
            <person name="Ma J."/>
        </authorList>
    </citation>
    <scope>NUCLEOTIDE SEQUENCE [LARGE SCALE GENOMIC DNA]</scope>
    <source>
        <strain evidence="2">JCM 17695</strain>
    </source>
</reference>
<accession>A0ABW2THY6</accession>
<gene>
    <name evidence="1" type="ORF">ACFQV2_06540</name>
</gene>
<sequence>MTPTAEDLAVLKTNLMARKRSLRVLETALRTGRRALPVTTRESV</sequence>
<dbReference type="Proteomes" id="UP001596512">
    <property type="component" value="Unassembled WGS sequence"/>
</dbReference>
<name>A0ABW2THY6_9PSEU</name>